<sequence length="324" mass="36718">MSCKYSKRKPKSRGEYKHKCWKKFLLRDSLPKGFPNIDSGMYFICQKFAERSTLANVFGTKETYYGTIYNTADRIPLMSFGRFKDLGDDSTPVMTYMIEKGLQQNEYSFLDWLGAKKQRGMYHKEIPPQQTAMCEIGEYQAITYDFDSLKYEIHQLLPSILMGSNVAKQISTYTLTNTAPMHLSLGGAWKRAVLNIRLYAINVCGIPTEENKKLDNRHQSHNTPEMYIMSGAVPSTNPKYITGNDVNVPYLFWLAGCCIRGAETSSFSIYARNTNDSTIVAAPVVQLEVLLSDLYKSKYSIKLFPSLDGVCGDVSNDKSEALYL</sequence>
<organism evidence="1 2">
    <name type="scientific">Tegillarca granosa</name>
    <name type="common">Malaysian cockle</name>
    <name type="synonym">Anadara granosa</name>
    <dbReference type="NCBI Taxonomy" id="220873"/>
    <lineage>
        <taxon>Eukaryota</taxon>
        <taxon>Metazoa</taxon>
        <taxon>Spiralia</taxon>
        <taxon>Lophotrochozoa</taxon>
        <taxon>Mollusca</taxon>
        <taxon>Bivalvia</taxon>
        <taxon>Autobranchia</taxon>
        <taxon>Pteriomorphia</taxon>
        <taxon>Arcoida</taxon>
        <taxon>Arcoidea</taxon>
        <taxon>Arcidae</taxon>
        <taxon>Tegillarca</taxon>
    </lineage>
</organism>
<dbReference type="PANTHER" id="PTHR21472">
    <property type="entry name" value="ENDONUCLEASE DOMAIN-CONTAINING 1 PROTEIN ENDOD1"/>
    <property type="match status" value="1"/>
</dbReference>
<accession>A0ABQ9E6K6</accession>
<keyword evidence="2" id="KW-1185">Reference proteome</keyword>
<comment type="caution">
    <text evidence="1">The sequence shown here is derived from an EMBL/GenBank/DDBJ whole genome shotgun (WGS) entry which is preliminary data.</text>
</comment>
<dbReference type="InterPro" id="IPR039015">
    <property type="entry name" value="ENDOD1"/>
</dbReference>
<reference evidence="1 2" key="1">
    <citation type="submission" date="2022-12" db="EMBL/GenBank/DDBJ databases">
        <title>Chromosome-level genome of Tegillarca granosa.</title>
        <authorList>
            <person name="Kim J."/>
        </authorList>
    </citation>
    <scope>NUCLEOTIDE SEQUENCE [LARGE SCALE GENOMIC DNA]</scope>
    <source>
        <strain evidence="1">Teg-2019</strain>
        <tissue evidence="1">Adductor muscle</tissue>
    </source>
</reference>
<dbReference type="EMBL" id="JARBDR010000921">
    <property type="protein sequence ID" value="KAJ8299145.1"/>
    <property type="molecule type" value="Genomic_DNA"/>
</dbReference>
<dbReference type="Proteomes" id="UP001217089">
    <property type="component" value="Unassembled WGS sequence"/>
</dbReference>
<evidence type="ECO:0008006" key="3">
    <source>
        <dbReference type="Google" id="ProtNLM"/>
    </source>
</evidence>
<protein>
    <recommendedName>
        <fullName evidence="3">Capsid protein</fullName>
    </recommendedName>
</protein>
<gene>
    <name evidence="1" type="ORF">KUTeg_023205</name>
</gene>
<evidence type="ECO:0000313" key="2">
    <source>
        <dbReference type="Proteomes" id="UP001217089"/>
    </source>
</evidence>
<evidence type="ECO:0000313" key="1">
    <source>
        <dbReference type="EMBL" id="KAJ8299145.1"/>
    </source>
</evidence>
<dbReference type="Gene3D" id="3.40.570.10">
    <property type="entry name" value="Extracellular Endonuclease, subunit A"/>
    <property type="match status" value="1"/>
</dbReference>
<name>A0ABQ9E6K6_TEGGR</name>
<dbReference type="InterPro" id="IPR044929">
    <property type="entry name" value="DNA/RNA_non-sp_Endonuclease_sf"/>
</dbReference>
<proteinExistence type="predicted"/>
<dbReference type="InterPro" id="IPR044925">
    <property type="entry name" value="His-Me_finger_sf"/>
</dbReference>
<dbReference type="SUPFAM" id="SSF54060">
    <property type="entry name" value="His-Me finger endonucleases"/>
    <property type="match status" value="1"/>
</dbReference>
<dbReference type="PANTHER" id="PTHR21472:SF7">
    <property type="entry name" value="ENDONUCLEASE G, MITOCHONDRIAL-LIKE ISOFORM X2"/>
    <property type="match status" value="1"/>
</dbReference>